<evidence type="ECO:0000313" key="3">
    <source>
        <dbReference type="Proteomes" id="UP000630887"/>
    </source>
</evidence>
<feature type="transmembrane region" description="Helical" evidence="1">
    <location>
        <begin position="315"/>
        <end position="334"/>
    </location>
</feature>
<reference evidence="2 3" key="1">
    <citation type="submission" date="2021-01" db="EMBL/GenBank/DDBJ databases">
        <title>Whole genome shotgun sequence of Catellatospora coxensis NBRC 107359.</title>
        <authorList>
            <person name="Komaki H."/>
            <person name="Tamura T."/>
        </authorList>
    </citation>
    <scope>NUCLEOTIDE SEQUENCE [LARGE SCALE GENOMIC DNA]</scope>
    <source>
        <strain evidence="2 3">NBRC 107359</strain>
    </source>
</reference>
<feature type="transmembrane region" description="Helical" evidence="1">
    <location>
        <begin position="169"/>
        <end position="189"/>
    </location>
</feature>
<feature type="transmembrane region" description="Helical" evidence="1">
    <location>
        <begin position="277"/>
        <end position="295"/>
    </location>
</feature>
<sequence>MSEPDTTLERRYERLLALFPPAHRQKYEDEMIGVLMAGSKPQQRFPGLRETANLVRCAVWMRLGGRGAGAADGRWAPAAAAFGLVATFMMFTFYAGVVSAWTAAAWRFDNPLRLLPSFWVPLLGWTVAVVFAYTGWRVLAATGAWAAALCGLGLAVRDYPRWPTTLVDFWWMLVLGVSAALALTARGRTRPWAGLGVRRTVVVSLAFALLALLPVVEVLLAVVTPDGSTGAFGGYNTSGGFGGYYVSGIISEVSGLVLVLLILACLLSTAGPVRRRLLAMAAPALTLWLLVPPLFNGFIMSSQQFDPPVLLEPLQWAFLVGLPVLLFLGGAGLVERGERHAYLIGLGRAAEREALLKRAESS</sequence>
<keyword evidence="1" id="KW-0812">Transmembrane</keyword>
<accession>A0A8J3L2L2</accession>
<feature type="transmembrane region" description="Helical" evidence="1">
    <location>
        <begin position="75"/>
        <end position="94"/>
    </location>
</feature>
<feature type="transmembrane region" description="Helical" evidence="1">
    <location>
        <begin position="114"/>
        <end position="133"/>
    </location>
</feature>
<proteinExistence type="predicted"/>
<feature type="transmembrane region" description="Helical" evidence="1">
    <location>
        <begin position="201"/>
        <end position="223"/>
    </location>
</feature>
<keyword evidence="3" id="KW-1185">Reference proteome</keyword>
<name>A0A8J3L2L2_9ACTN</name>
<dbReference type="EMBL" id="BONI01000104">
    <property type="protein sequence ID" value="GIG10867.1"/>
    <property type="molecule type" value="Genomic_DNA"/>
</dbReference>
<dbReference type="RefSeq" id="WP_203698827.1">
    <property type="nucleotide sequence ID" value="NZ_BAAALC010000005.1"/>
</dbReference>
<dbReference type="Proteomes" id="UP000630887">
    <property type="component" value="Unassembled WGS sequence"/>
</dbReference>
<dbReference type="AlphaFoldDB" id="A0A8J3L2L2"/>
<feature type="transmembrane region" description="Helical" evidence="1">
    <location>
        <begin position="138"/>
        <end position="157"/>
    </location>
</feature>
<evidence type="ECO:0000256" key="1">
    <source>
        <dbReference type="SAM" id="Phobius"/>
    </source>
</evidence>
<gene>
    <name evidence="2" type="ORF">Cco03nite_75670</name>
</gene>
<comment type="caution">
    <text evidence="2">The sequence shown here is derived from an EMBL/GenBank/DDBJ whole genome shotgun (WGS) entry which is preliminary data.</text>
</comment>
<protein>
    <submittedName>
        <fullName evidence="2">Uncharacterized protein</fullName>
    </submittedName>
</protein>
<feature type="transmembrane region" description="Helical" evidence="1">
    <location>
        <begin position="243"/>
        <end position="265"/>
    </location>
</feature>
<evidence type="ECO:0000313" key="2">
    <source>
        <dbReference type="EMBL" id="GIG10867.1"/>
    </source>
</evidence>
<keyword evidence="1" id="KW-1133">Transmembrane helix</keyword>
<keyword evidence="1" id="KW-0472">Membrane</keyword>
<organism evidence="2 3">
    <name type="scientific">Catellatospora coxensis</name>
    <dbReference type="NCBI Taxonomy" id="310354"/>
    <lineage>
        <taxon>Bacteria</taxon>
        <taxon>Bacillati</taxon>
        <taxon>Actinomycetota</taxon>
        <taxon>Actinomycetes</taxon>
        <taxon>Micromonosporales</taxon>
        <taxon>Micromonosporaceae</taxon>
        <taxon>Catellatospora</taxon>
    </lineage>
</organism>